<protein>
    <submittedName>
        <fullName evidence="1">Uncharacterized protein</fullName>
    </submittedName>
</protein>
<dbReference type="HOGENOM" id="CLU_213755_0_0_6"/>
<accession>A0A010T048</accession>
<dbReference type="PATRIC" id="fig|1042209.11.peg.658"/>
<comment type="caution">
    <text evidence="1">The sequence shown here is derived from an EMBL/GenBank/DDBJ whole genome shotgun (WGS) entry which is preliminary data.</text>
</comment>
<dbReference type="Proteomes" id="UP000022611">
    <property type="component" value="Unassembled WGS sequence"/>
</dbReference>
<proteinExistence type="predicted"/>
<organism evidence="1 2">
    <name type="scientific">Pseudomonas fluorescens HK44</name>
    <dbReference type="NCBI Taxonomy" id="1042209"/>
    <lineage>
        <taxon>Bacteria</taxon>
        <taxon>Pseudomonadati</taxon>
        <taxon>Pseudomonadota</taxon>
        <taxon>Gammaproteobacteria</taxon>
        <taxon>Pseudomonadales</taxon>
        <taxon>Pseudomonadaceae</taxon>
        <taxon>Pseudomonas</taxon>
    </lineage>
</organism>
<dbReference type="AlphaFoldDB" id="A0A010T048"/>
<evidence type="ECO:0000313" key="1">
    <source>
        <dbReference type="EMBL" id="EXF96288.1"/>
    </source>
</evidence>
<dbReference type="EMBL" id="AFOY02000004">
    <property type="protein sequence ID" value="EXF96288.1"/>
    <property type="molecule type" value="Genomic_DNA"/>
</dbReference>
<name>A0A010T048_PSEFL</name>
<evidence type="ECO:0000313" key="2">
    <source>
        <dbReference type="Proteomes" id="UP000022611"/>
    </source>
</evidence>
<reference evidence="1 2" key="1">
    <citation type="journal article" date="2011" name="J. Bacteriol.">
        <title>Draft genome sequence of the polycyclic aromatic hydrocarbon-degrading, genetically engineered bioluminescent bioreporter Pseudomonas fluorescens HK44.</title>
        <authorList>
            <person name="Chauhan A."/>
            <person name="Layton A.C."/>
            <person name="Williams D.E."/>
            <person name="Smartt A.E."/>
            <person name="Ripp S."/>
            <person name="Karpinets T.V."/>
            <person name="Brown S.D."/>
            <person name="Sayler G.S."/>
        </authorList>
    </citation>
    <scope>NUCLEOTIDE SEQUENCE [LARGE SCALE GENOMIC DNA]</scope>
    <source>
        <strain evidence="1 2">HK44</strain>
    </source>
</reference>
<sequence>MKNGVPFSVVFECDYLDEYERMAFSIIFSEFEGSEFDWDSMTFKEKK</sequence>
<gene>
    <name evidence="1" type="ORF">HK44_020665</name>
</gene>